<evidence type="ECO:0008006" key="3">
    <source>
        <dbReference type="Google" id="ProtNLM"/>
    </source>
</evidence>
<reference evidence="1 2" key="1">
    <citation type="journal article" date="2017" name="Nat. Ecol. Evol.">
        <title>Scallop genome provides insights into evolution of bilaterian karyotype and development.</title>
        <authorList>
            <person name="Wang S."/>
            <person name="Zhang J."/>
            <person name="Jiao W."/>
            <person name="Li J."/>
            <person name="Xun X."/>
            <person name="Sun Y."/>
            <person name="Guo X."/>
            <person name="Huan P."/>
            <person name="Dong B."/>
            <person name="Zhang L."/>
            <person name="Hu X."/>
            <person name="Sun X."/>
            <person name="Wang J."/>
            <person name="Zhao C."/>
            <person name="Wang Y."/>
            <person name="Wang D."/>
            <person name="Huang X."/>
            <person name="Wang R."/>
            <person name="Lv J."/>
            <person name="Li Y."/>
            <person name="Zhang Z."/>
            <person name="Liu B."/>
            <person name="Lu W."/>
            <person name="Hui Y."/>
            <person name="Liang J."/>
            <person name="Zhou Z."/>
            <person name="Hou R."/>
            <person name="Li X."/>
            <person name="Liu Y."/>
            <person name="Li H."/>
            <person name="Ning X."/>
            <person name="Lin Y."/>
            <person name="Zhao L."/>
            <person name="Xing Q."/>
            <person name="Dou J."/>
            <person name="Li Y."/>
            <person name="Mao J."/>
            <person name="Guo H."/>
            <person name="Dou H."/>
            <person name="Li T."/>
            <person name="Mu C."/>
            <person name="Jiang W."/>
            <person name="Fu Q."/>
            <person name="Fu X."/>
            <person name="Miao Y."/>
            <person name="Liu J."/>
            <person name="Yu Q."/>
            <person name="Li R."/>
            <person name="Liao H."/>
            <person name="Li X."/>
            <person name="Kong Y."/>
            <person name="Jiang Z."/>
            <person name="Chourrout D."/>
            <person name="Li R."/>
            <person name="Bao Z."/>
        </authorList>
    </citation>
    <scope>NUCLEOTIDE SEQUENCE [LARGE SCALE GENOMIC DNA]</scope>
    <source>
        <strain evidence="1 2">PY_sf001</strain>
    </source>
</reference>
<dbReference type="EMBL" id="NEDP02003615">
    <property type="protein sequence ID" value="OWF48277.1"/>
    <property type="molecule type" value="Genomic_DNA"/>
</dbReference>
<dbReference type="AlphaFoldDB" id="A0A210QHR2"/>
<name>A0A210QHR2_MIZYE</name>
<comment type="caution">
    <text evidence="1">The sequence shown here is derived from an EMBL/GenBank/DDBJ whole genome shotgun (WGS) entry which is preliminary data.</text>
</comment>
<sequence length="134" mass="15383">MHGQAEMKICWWRQDTTVMKIFVNPKIIHFLWKEITNEVGSVTALQAMHKYNNVKKRWKEVLDSGTGTEAKYLRHREAFDQQYGTRSSTKPAFTIDSACADDEEKEAFVKGSDIAAMPKKRSEIEETARGKEAV</sequence>
<protein>
    <recommendedName>
        <fullName evidence="3">MADF domain-containing protein</fullName>
    </recommendedName>
</protein>
<dbReference type="Proteomes" id="UP000242188">
    <property type="component" value="Unassembled WGS sequence"/>
</dbReference>
<keyword evidence="2" id="KW-1185">Reference proteome</keyword>
<evidence type="ECO:0000313" key="2">
    <source>
        <dbReference type="Proteomes" id="UP000242188"/>
    </source>
</evidence>
<proteinExistence type="predicted"/>
<evidence type="ECO:0000313" key="1">
    <source>
        <dbReference type="EMBL" id="OWF48277.1"/>
    </source>
</evidence>
<dbReference type="OrthoDB" id="6140923at2759"/>
<accession>A0A210QHR2</accession>
<gene>
    <name evidence="1" type="ORF">KP79_PYT17161</name>
</gene>
<organism evidence="1 2">
    <name type="scientific">Mizuhopecten yessoensis</name>
    <name type="common">Japanese scallop</name>
    <name type="synonym">Patinopecten yessoensis</name>
    <dbReference type="NCBI Taxonomy" id="6573"/>
    <lineage>
        <taxon>Eukaryota</taxon>
        <taxon>Metazoa</taxon>
        <taxon>Spiralia</taxon>
        <taxon>Lophotrochozoa</taxon>
        <taxon>Mollusca</taxon>
        <taxon>Bivalvia</taxon>
        <taxon>Autobranchia</taxon>
        <taxon>Pteriomorphia</taxon>
        <taxon>Pectinida</taxon>
        <taxon>Pectinoidea</taxon>
        <taxon>Pectinidae</taxon>
        <taxon>Mizuhopecten</taxon>
    </lineage>
</organism>